<protein>
    <submittedName>
        <fullName evidence="1">Uncharacterized protein</fullName>
    </submittedName>
</protein>
<dbReference type="RefSeq" id="XP_013337425.1">
    <property type="nucleotide sequence ID" value="XM_013481971.1"/>
</dbReference>
<proteinExistence type="predicted"/>
<dbReference type="GeneID" id="25337462"/>
<gene>
    <name evidence="1" type="ORF">EMWEY_00034760</name>
</gene>
<reference evidence="1" key="2">
    <citation type="submission" date="2013-10" db="EMBL/GenBank/DDBJ databases">
        <authorList>
            <person name="Aslett M."/>
        </authorList>
    </citation>
    <scope>NUCLEOTIDE SEQUENCE [LARGE SCALE GENOMIC DNA]</scope>
    <source>
        <strain evidence="1">Weybridge</strain>
    </source>
</reference>
<accession>U6MGJ8</accession>
<reference evidence="1" key="1">
    <citation type="submission" date="2013-10" db="EMBL/GenBank/DDBJ databases">
        <title>Genomic analysis of the causative agents of coccidiosis in chickens.</title>
        <authorList>
            <person name="Reid A.J."/>
            <person name="Blake D."/>
            <person name="Billington K."/>
            <person name="Browne H."/>
            <person name="Dunn M."/>
            <person name="Hung S."/>
            <person name="Kawahara F."/>
            <person name="Miranda-Saavedra D."/>
            <person name="Mourier T."/>
            <person name="Nagra H."/>
            <person name="Otto T.D."/>
            <person name="Rawlings N."/>
            <person name="Sanchez A."/>
            <person name="Sanders M."/>
            <person name="Subramaniam C."/>
            <person name="Tay Y."/>
            <person name="Dear P."/>
            <person name="Doerig C."/>
            <person name="Gruber A."/>
            <person name="Parkinson J."/>
            <person name="Shirley M."/>
            <person name="Wan K.L."/>
            <person name="Berriman M."/>
            <person name="Tomley F."/>
            <person name="Pain A."/>
        </authorList>
    </citation>
    <scope>NUCLEOTIDE SEQUENCE [LARGE SCALE GENOMIC DNA]</scope>
    <source>
        <strain evidence="1">Weybridge</strain>
    </source>
</reference>
<dbReference type="AlphaFoldDB" id="U6MGJ8"/>
<dbReference type="EMBL" id="HG721926">
    <property type="protein sequence ID" value="CDJ60775.1"/>
    <property type="molecule type" value="Genomic_DNA"/>
</dbReference>
<evidence type="ECO:0000313" key="2">
    <source>
        <dbReference type="Proteomes" id="UP000030763"/>
    </source>
</evidence>
<dbReference type="OrthoDB" id="354292at2759"/>
<evidence type="ECO:0000313" key="1">
    <source>
        <dbReference type="EMBL" id="CDJ60775.1"/>
    </source>
</evidence>
<dbReference type="VEuPathDB" id="ToxoDB:EMWEY_00034760"/>
<sequence length="470" mass="50512">MISQIPSTAGLCMQQHQHECRSPLVPLNSVKRKQLRPQQQHLQQLTEWGGGASKATAAATAAAAPTPLALHQDQLEAVSAALFCSAAEAVALLAEMQMKPSVRDAVPTLLLALERLRLSQQLRRCQRQQLQQEQQKVLNSEARGSLATPLVTEKAAAIAAAEAAVRCLHALGRCQLFSEKLLQEVSAHHIAAADADTLALYIFECGHGCFERALAAVQEMSGASLLLACAGLYRFCTDWKPFYESAAPRLLQLYIECCCVLRACMGSCEGEVERFIATFVERRCPNTPAEYGVLTRALVAAIEASAPPLPLAASGRASEEAGAGAAGAEGVAGDPLSLVHPLHDLVDLVDCVASHGLQSSAVRRVEAVVAARYTEIEYSVNFTLWLVCLDAFSRVKGHYPHMLLQHITANMYKAVDNGGGSSTWAYKNSSNGSLSSPLDSLSALQRLKFMQALTRLSFFPLPVVQVSLPS</sequence>
<dbReference type="Proteomes" id="UP000030763">
    <property type="component" value="Unassembled WGS sequence"/>
</dbReference>
<name>U6MGJ8_EIMMA</name>
<organism evidence="1 2">
    <name type="scientific">Eimeria maxima</name>
    <name type="common">Coccidian parasite</name>
    <dbReference type="NCBI Taxonomy" id="5804"/>
    <lineage>
        <taxon>Eukaryota</taxon>
        <taxon>Sar</taxon>
        <taxon>Alveolata</taxon>
        <taxon>Apicomplexa</taxon>
        <taxon>Conoidasida</taxon>
        <taxon>Coccidia</taxon>
        <taxon>Eucoccidiorida</taxon>
        <taxon>Eimeriorina</taxon>
        <taxon>Eimeriidae</taxon>
        <taxon>Eimeria</taxon>
    </lineage>
</organism>
<keyword evidence="2" id="KW-1185">Reference proteome</keyword>